<keyword evidence="2" id="KW-1185">Reference proteome</keyword>
<protein>
    <recommendedName>
        <fullName evidence="3">DUF559 domain-containing protein</fullName>
    </recommendedName>
</protein>
<gene>
    <name evidence="1" type="ORF">FYJ68_04560</name>
</gene>
<sequence>MDILISHLTALSAMRRWELRRDFDPLCRSSMEVPTSIPSPSEVSRIISAVPFLEDLPHPLHVCAQGVRARREDLTSHRVAASLPYGSVIGLGHGLLCVSPEHLVVQVARYLTDLELMMLLAELMGTYAIDPSGGRGFFARDTPIATAESIRAHVDALGRFPGKVRVRRLLGMTCMNAASPREAKLYLRIALKPSLGGYHLPVAAVNQPIMVPRLGKPTHRGIRKPDLLLLPLESRKRGRFRGVTIEYDGEDHFDRERHTADTTRRSELQAIGFIEYGVNRDQYRDLAYMDGLDSCIRRDLGMRTSGLTIEEQGRRRRLRERLFRDLERIDGVHWSRGDEIGGPSPH</sequence>
<dbReference type="EMBL" id="VUNC01000002">
    <property type="protein sequence ID" value="MST72380.1"/>
    <property type="molecule type" value="Genomic_DNA"/>
</dbReference>
<proteinExistence type="predicted"/>
<accession>A0A6N7XA28</accession>
<name>A0A6N7XA28_9ACTN</name>
<evidence type="ECO:0000313" key="2">
    <source>
        <dbReference type="Proteomes" id="UP000469325"/>
    </source>
</evidence>
<organism evidence="1 2">
    <name type="scientific">Olsenella porci</name>
    <dbReference type="NCBI Taxonomy" id="2652279"/>
    <lineage>
        <taxon>Bacteria</taxon>
        <taxon>Bacillati</taxon>
        <taxon>Actinomycetota</taxon>
        <taxon>Coriobacteriia</taxon>
        <taxon>Coriobacteriales</taxon>
        <taxon>Atopobiaceae</taxon>
        <taxon>Olsenella</taxon>
    </lineage>
</organism>
<comment type="caution">
    <text evidence="1">The sequence shown here is derived from an EMBL/GenBank/DDBJ whole genome shotgun (WGS) entry which is preliminary data.</text>
</comment>
<dbReference type="Proteomes" id="UP000469325">
    <property type="component" value="Unassembled WGS sequence"/>
</dbReference>
<evidence type="ECO:0008006" key="3">
    <source>
        <dbReference type="Google" id="ProtNLM"/>
    </source>
</evidence>
<reference evidence="1 2" key="1">
    <citation type="submission" date="2019-08" db="EMBL/GenBank/DDBJ databases">
        <title>In-depth cultivation of the pig gut microbiome towards novel bacterial diversity and tailored functional studies.</title>
        <authorList>
            <person name="Wylensek D."/>
            <person name="Hitch T.C.A."/>
            <person name="Clavel T."/>
        </authorList>
    </citation>
    <scope>NUCLEOTIDE SEQUENCE [LARGE SCALE GENOMIC DNA]</scope>
    <source>
        <strain evidence="1 2">CA-Schmier-601-WT-1</strain>
    </source>
</reference>
<evidence type="ECO:0000313" key="1">
    <source>
        <dbReference type="EMBL" id="MST72380.1"/>
    </source>
</evidence>
<dbReference type="RefSeq" id="WP_154434383.1">
    <property type="nucleotide sequence ID" value="NZ_VUNC01000002.1"/>
</dbReference>
<dbReference type="AlphaFoldDB" id="A0A6N7XA28"/>